<proteinExistence type="predicted"/>
<evidence type="ECO:0000313" key="4">
    <source>
        <dbReference type="Proteomes" id="UP001372338"/>
    </source>
</evidence>
<name>A0AAN9FHI9_CROPI</name>
<feature type="signal peptide" evidence="1">
    <location>
        <begin position="1"/>
        <end position="26"/>
    </location>
</feature>
<gene>
    <name evidence="3" type="ORF">RIF29_17558</name>
</gene>
<comment type="caution">
    <text evidence="3">The sequence shown here is derived from an EMBL/GenBank/DDBJ whole genome shotgun (WGS) entry which is preliminary data.</text>
</comment>
<evidence type="ECO:0000313" key="3">
    <source>
        <dbReference type="EMBL" id="KAK7276419.1"/>
    </source>
</evidence>
<keyword evidence="1" id="KW-0732">Signal</keyword>
<feature type="chain" id="PRO_5043010417" description="Peptide N-acetyl-beta-D-glucosaminyl asparaginase amidase A N-terminal domain-containing protein" evidence="1">
    <location>
        <begin position="27"/>
        <end position="594"/>
    </location>
</feature>
<keyword evidence="4" id="KW-1185">Reference proteome</keyword>
<dbReference type="InterPro" id="IPR021102">
    <property type="entry name" value="PNGase_A"/>
</dbReference>
<dbReference type="PANTHER" id="PTHR31104">
    <property type="entry name" value="PEPTIDE-N4-(N-ACETYL-BETA-GLUCOSAMINYL)ASPARAGINE AMIDASE A PROTEIN"/>
    <property type="match status" value="1"/>
</dbReference>
<feature type="domain" description="Peptide N-acetyl-beta-D-glucosaminyl asparaginase amidase A N-terminal" evidence="2">
    <location>
        <begin position="59"/>
        <end position="389"/>
    </location>
</feature>
<sequence>MNTLNCFLFLLLPFFFFFFFTHPASSSTPYSHQNHLTLSPSLRNPHPQQYFEVTYPPPSHSLTPSCSHQILHHSFANTINSPPHSTPYSPPSHCPLSPRSRILLHFHAHSKGEQYDRIAALWLAGVELLRTSTAEPTASGVFWNVRKDVTRYSSLLLRSDLNLTMMLENIINSEFTGVYHVNVTLLFYTDNAVRVPFRRSFSRSLIDESESESGFDDSEPPADLIVPISSDGKRGFWFMVESEKDLHSRTIRIPKNANRAVLELCVSFHGNDEFWYSNPPNLYIMANGLATGRGNGAYREVYVTIDGEIVEWEVPFPVIFTGGINPLFWEPVVAIGAFDLPSYDIDLTPFLGKVLDGKEHSFGIGVVNGISYWLVNANLHLWLDHDSSVVHANPFVHQSPKTSIKHQEKFTGLDGKFEVQVDKEIQIAGWVASSAGNITTTISQGFTLKNSIKFESNGTYKLVKQKFKAKKEVKVINERGELISELKVKRQYPLRIITLTRHNEKDTDDRHTLVTNVKHAMKEKYIGGRFSHSVSNVQDSNGWMEVEDHSVLSGEATTEQNYIYIDSFNCYSRNVAAANSKIIGDNSSFQCKNS</sequence>
<reference evidence="3 4" key="1">
    <citation type="submission" date="2024-01" db="EMBL/GenBank/DDBJ databases">
        <title>The genomes of 5 underutilized Papilionoideae crops provide insights into root nodulation and disease resistanc.</title>
        <authorList>
            <person name="Yuan L."/>
        </authorList>
    </citation>
    <scope>NUCLEOTIDE SEQUENCE [LARGE SCALE GENOMIC DNA]</scope>
    <source>
        <strain evidence="3">ZHUSHIDOU_FW_LH</strain>
        <tissue evidence="3">Leaf</tissue>
    </source>
</reference>
<accession>A0AAN9FHI9</accession>
<dbReference type="Pfam" id="PF12222">
    <property type="entry name" value="PNGaseA"/>
    <property type="match status" value="1"/>
</dbReference>
<dbReference type="EMBL" id="JAYWIO010000003">
    <property type="protein sequence ID" value="KAK7276419.1"/>
    <property type="molecule type" value="Genomic_DNA"/>
</dbReference>
<dbReference type="InterPro" id="IPR056948">
    <property type="entry name" value="PNGaseA_N"/>
</dbReference>
<dbReference type="Proteomes" id="UP001372338">
    <property type="component" value="Unassembled WGS sequence"/>
</dbReference>
<evidence type="ECO:0000256" key="1">
    <source>
        <dbReference type="SAM" id="SignalP"/>
    </source>
</evidence>
<protein>
    <recommendedName>
        <fullName evidence="2">Peptide N-acetyl-beta-D-glucosaminyl asparaginase amidase A N-terminal domain-containing protein</fullName>
    </recommendedName>
</protein>
<dbReference type="Pfam" id="PF25156">
    <property type="entry name" value="PNGase_A_C"/>
    <property type="match status" value="1"/>
</dbReference>
<evidence type="ECO:0000259" key="2">
    <source>
        <dbReference type="Pfam" id="PF12222"/>
    </source>
</evidence>
<dbReference type="AlphaFoldDB" id="A0AAN9FHI9"/>
<organism evidence="3 4">
    <name type="scientific">Crotalaria pallida</name>
    <name type="common">Smooth rattlebox</name>
    <name type="synonym">Crotalaria striata</name>
    <dbReference type="NCBI Taxonomy" id="3830"/>
    <lineage>
        <taxon>Eukaryota</taxon>
        <taxon>Viridiplantae</taxon>
        <taxon>Streptophyta</taxon>
        <taxon>Embryophyta</taxon>
        <taxon>Tracheophyta</taxon>
        <taxon>Spermatophyta</taxon>
        <taxon>Magnoliopsida</taxon>
        <taxon>eudicotyledons</taxon>
        <taxon>Gunneridae</taxon>
        <taxon>Pentapetalae</taxon>
        <taxon>rosids</taxon>
        <taxon>fabids</taxon>
        <taxon>Fabales</taxon>
        <taxon>Fabaceae</taxon>
        <taxon>Papilionoideae</taxon>
        <taxon>50 kb inversion clade</taxon>
        <taxon>genistoids sensu lato</taxon>
        <taxon>core genistoids</taxon>
        <taxon>Crotalarieae</taxon>
        <taxon>Crotalaria</taxon>
    </lineage>
</organism>